<protein>
    <recommendedName>
        <fullName evidence="2">Reverse transcriptase domain-containing protein</fullName>
    </recommendedName>
</protein>
<evidence type="ECO:0000256" key="1">
    <source>
        <dbReference type="SAM" id="MobiDB-lite"/>
    </source>
</evidence>
<feature type="domain" description="Reverse transcriptase" evidence="2">
    <location>
        <begin position="553"/>
        <end position="779"/>
    </location>
</feature>
<reference evidence="3" key="2">
    <citation type="submission" date="2021-03" db="UniProtKB">
        <authorList>
            <consortium name="EnsemblPlants"/>
        </authorList>
    </citation>
    <scope>IDENTIFICATION</scope>
</reference>
<dbReference type="Proteomes" id="UP000596661">
    <property type="component" value="Chromosome 2"/>
</dbReference>
<dbReference type="CDD" id="cd01650">
    <property type="entry name" value="RT_nLTR_like"/>
    <property type="match status" value="1"/>
</dbReference>
<evidence type="ECO:0000313" key="3">
    <source>
        <dbReference type="EnsemblPlants" id="cds.evm.model.02.1720"/>
    </source>
</evidence>
<dbReference type="InterPro" id="IPR052343">
    <property type="entry name" value="Retrotransposon-Effector_Assoc"/>
</dbReference>
<dbReference type="Pfam" id="PF00078">
    <property type="entry name" value="RVT_1"/>
    <property type="match status" value="2"/>
</dbReference>
<keyword evidence="4" id="KW-1185">Reference proteome</keyword>
<dbReference type="EMBL" id="UZAU01000218">
    <property type="status" value="NOT_ANNOTATED_CDS"/>
    <property type="molecule type" value="Genomic_DNA"/>
</dbReference>
<reference evidence="3" key="1">
    <citation type="submission" date="2018-11" db="EMBL/GenBank/DDBJ databases">
        <authorList>
            <person name="Grassa J C."/>
        </authorList>
    </citation>
    <scope>NUCLEOTIDE SEQUENCE [LARGE SCALE GENOMIC DNA]</scope>
</reference>
<proteinExistence type="predicted"/>
<dbReference type="AlphaFoldDB" id="A0A803NUT2"/>
<dbReference type="PANTHER" id="PTHR46890">
    <property type="entry name" value="NON-LTR RETROLELEMENT REVERSE TRANSCRIPTASE-LIKE PROTEIN-RELATED"/>
    <property type="match status" value="1"/>
</dbReference>
<accession>A0A803NUT2</accession>
<dbReference type="Gene3D" id="3.60.10.10">
    <property type="entry name" value="Endonuclease/exonuclease/phosphatase"/>
    <property type="match status" value="1"/>
</dbReference>
<dbReference type="Gramene" id="evm.model.02.1720">
    <property type="protein sequence ID" value="cds.evm.model.02.1720"/>
    <property type="gene ID" value="evm.TU.02.1720"/>
</dbReference>
<feature type="region of interest" description="Disordered" evidence="1">
    <location>
        <begin position="173"/>
        <end position="225"/>
    </location>
</feature>
<dbReference type="EnsemblPlants" id="evm.model.02.1720">
    <property type="protein sequence ID" value="cds.evm.model.02.1720"/>
    <property type="gene ID" value="evm.TU.02.1720"/>
</dbReference>
<dbReference type="InterPro" id="IPR043502">
    <property type="entry name" value="DNA/RNA_pol_sf"/>
</dbReference>
<name>A0A803NUT2_CANSA</name>
<dbReference type="PANTHER" id="PTHR46890:SF48">
    <property type="entry name" value="RNA-DIRECTED DNA POLYMERASE"/>
    <property type="match status" value="1"/>
</dbReference>
<organism evidence="3 4">
    <name type="scientific">Cannabis sativa</name>
    <name type="common">Hemp</name>
    <name type="synonym">Marijuana</name>
    <dbReference type="NCBI Taxonomy" id="3483"/>
    <lineage>
        <taxon>Eukaryota</taxon>
        <taxon>Viridiplantae</taxon>
        <taxon>Streptophyta</taxon>
        <taxon>Embryophyta</taxon>
        <taxon>Tracheophyta</taxon>
        <taxon>Spermatophyta</taxon>
        <taxon>Magnoliopsida</taxon>
        <taxon>eudicotyledons</taxon>
        <taxon>Gunneridae</taxon>
        <taxon>Pentapetalae</taxon>
        <taxon>rosids</taxon>
        <taxon>fabids</taxon>
        <taxon>Rosales</taxon>
        <taxon>Cannabaceae</taxon>
        <taxon>Cannabis</taxon>
    </lineage>
</organism>
<evidence type="ECO:0000259" key="2">
    <source>
        <dbReference type="PROSITE" id="PS50878"/>
    </source>
</evidence>
<evidence type="ECO:0000313" key="4">
    <source>
        <dbReference type="Proteomes" id="UP000596661"/>
    </source>
</evidence>
<dbReference type="SUPFAM" id="SSF56219">
    <property type="entry name" value="DNase I-like"/>
    <property type="match status" value="1"/>
</dbReference>
<dbReference type="InterPro" id="IPR000477">
    <property type="entry name" value="RT_dom"/>
</dbReference>
<dbReference type="PROSITE" id="PS50878">
    <property type="entry name" value="RT_POL"/>
    <property type="match status" value="1"/>
</dbReference>
<dbReference type="SUPFAM" id="SSF56672">
    <property type="entry name" value="DNA/RNA polymerases"/>
    <property type="match status" value="1"/>
</dbReference>
<dbReference type="InterPro" id="IPR036691">
    <property type="entry name" value="Endo/exonu/phosph_ase_sf"/>
</dbReference>
<sequence length="956" mass="108860">MVSSRPTSGRKWKLAKGWKLQEVERNTFILRLTKKQEAVQIARNGPWNICDGFLVVKSMPEGGKWTSADLNSSPIWVRVYEVPPRYRTLKNTNALTQMIGTVISIDRMWRNGFPTNEYIRFQVNIQLNKPIMVGVFLPMEEGNDPNVWTMDMIGISSKDYFLNYEQYEQERLNKETADARPRNVNTESRHPLNASIGSNMVGKSQKDREGISAEKGSQDVERKSGDITADVRSIIENGTQKVDKEKEDFGVAEEAGLHMPPNAPLEVLAEGSSRGLALFWRQRWDVQVTNMDTNKIVAKFGGDRFLSDWVGCFTYAPPKREDRLNFWNDLGGFMGVLSTPWLVMGDLNSVLSANEKVGGRAVARSEGEGLRNFIFNHGAIDLVGVGALFTWTNGQEAERLIWERLDCVIVSPDWLTQFKKAGVRNLAIRHSNHAPIILDTRMERENFNAPFRYLDAWSRDSDPPQIIENTWKSGETNHIRQEDKMMEISEYILNSISEAENERLSVCPTEEEIKRVVWSLPPLKSPGPDSFPVKFFKQYWDVVGMQVVNFVQEFFHNEIFCKEVNRTFIVLIPKKPQAERFDDYRPISLCNSTYKIVSEILANRLSTILDKLISPQQAAFVKGRNIAKNSIIANEIVHDMKRRHCISLVSFQVLINGGITKKFFSRRGIRQGDPLSPLLFILCGEVLSRMFLAKEIEGALIGYPIGVDGQAITHLMYADDLVVFLKADCNNVASFKGVMDKYCRWSGQVINDQKSKLYFSKNCFDARRGEIMDYFGYDEMARGEKFLGNPFTTGGRGCSDFEFIVEKICSWLEGWWAKLLSQAARTTLINSVLALIPIYTMSVFMLPRKITNKIDGILRRFWLGYAVSPRLYGRRLYGEISEAQFLSSTILRSHPLVVGFGQQKLSSVRKVFGLLAEISQVNVWGGNYQTAQQPARTPSIPSMKISRFGGRPRWRI</sequence>
<feature type="compositionally biased region" description="Basic and acidic residues" evidence="1">
    <location>
        <begin position="204"/>
        <end position="225"/>
    </location>
</feature>